<gene>
    <name evidence="2" type="ORF">RJT34_03757</name>
</gene>
<protein>
    <submittedName>
        <fullName evidence="2">Uncharacterized protein</fullName>
    </submittedName>
</protein>
<evidence type="ECO:0000313" key="3">
    <source>
        <dbReference type="Proteomes" id="UP001359559"/>
    </source>
</evidence>
<accession>A0AAN9KKD2</accession>
<dbReference type="EMBL" id="JAYKXN010000001">
    <property type="protein sequence ID" value="KAK7319047.1"/>
    <property type="molecule type" value="Genomic_DNA"/>
</dbReference>
<sequence>MDSIVLQMRICSVWARHGRKGFWFCHSTDHSILFVHFRSCCGAKVNPKIHLLLVCWLEPNKTLDDGLMPLEVESDVIAIVNVAKQNDGGEGDGVSMGGHDEETMVEVDQGKSTMGVSASKVMITHAKTVVHKIIIMEDKNEEANNIVDEEAIEVGEIGHNKQTCPIAKQKRMEDMLAKKKEEAKKEEETNKDEVRAKTQGLVQYVEPITTDEIEPFGSQPIIQPVIITSVRRSSRLKNPLSSSPPVVTSIVRRSPMLTIPLNSFPPATLIASNQ</sequence>
<evidence type="ECO:0000256" key="1">
    <source>
        <dbReference type="SAM" id="Coils"/>
    </source>
</evidence>
<comment type="caution">
    <text evidence="2">The sequence shown here is derived from an EMBL/GenBank/DDBJ whole genome shotgun (WGS) entry which is preliminary data.</text>
</comment>
<feature type="coiled-coil region" evidence="1">
    <location>
        <begin position="166"/>
        <end position="197"/>
    </location>
</feature>
<proteinExistence type="predicted"/>
<keyword evidence="1" id="KW-0175">Coiled coil</keyword>
<organism evidence="2 3">
    <name type="scientific">Clitoria ternatea</name>
    <name type="common">Butterfly pea</name>
    <dbReference type="NCBI Taxonomy" id="43366"/>
    <lineage>
        <taxon>Eukaryota</taxon>
        <taxon>Viridiplantae</taxon>
        <taxon>Streptophyta</taxon>
        <taxon>Embryophyta</taxon>
        <taxon>Tracheophyta</taxon>
        <taxon>Spermatophyta</taxon>
        <taxon>Magnoliopsida</taxon>
        <taxon>eudicotyledons</taxon>
        <taxon>Gunneridae</taxon>
        <taxon>Pentapetalae</taxon>
        <taxon>rosids</taxon>
        <taxon>fabids</taxon>
        <taxon>Fabales</taxon>
        <taxon>Fabaceae</taxon>
        <taxon>Papilionoideae</taxon>
        <taxon>50 kb inversion clade</taxon>
        <taxon>NPAAA clade</taxon>
        <taxon>indigoferoid/millettioid clade</taxon>
        <taxon>Phaseoleae</taxon>
        <taxon>Clitoria</taxon>
    </lineage>
</organism>
<evidence type="ECO:0000313" key="2">
    <source>
        <dbReference type="EMBL" id="KAK7319047.1"/>
    </source>
</evidence>
<name>A0AAN9KKD2_CLITE</name>
<reference evidence="2 3" key="1">
    <citation type="submission" date="2024-01" db="EMBL/GenBank/DDBJ databases">
        <title>The genomes of 5 underutilized Papilionoideae crops provide insights into root nodulation and disease resistance.</title>
        <authorList>
            <person name="Yuan L."/>
        </authorList>
    </citation>
    <scope>NUCLEOTIDE SEQUENCE [LARGE SCALE GENOMIC DNA]</scope>
    <source>
        <strain evidence="2">LY-2023</strain>
        <tissue evidence="2">Leaf</tissue>
    </source>
</reference>
<dbReference type="AlphaFoldDB" id="A0AAN9KKD2"/>
<dbReference type="Proteomes" id="UP001359559">
    <property type="component" value="Unassembled WGS sequence"/>
</dbReference>
<keyword evidence="3" id="KW-1185">Reference proteome</keyword>